<reference evidence="2 3" key="2">
    <citation type="journal article" date="2016" name="Genome Announc.">
        <title>Draft Genome Sequences of Streptomyces scabiei S58, Streptomyces turgidiscabies T45, and Streptomyces acidiscabies a10, the Pathogens of Potato Common Scab, Isolated in Japan.</title>
        <authorList>
            <person name="Tomihama T."/>
            <person name="Nishi Y."/>
            <person name="Sakai M."/>
            <person name="Ikenaga M."/>
            <person name="Okubo T."/>
            <person name="Ikeda S."/>
        </authorList>
    </citation>
    <scope>NUCLEOTIDE SEQUENCE [LARGE SCALE GENOMIC DNA]</scope>
    <source>
        <strain evidence="2 3">S58</strain>
    </source>
</reference>
<evidence type="ECO:0000313" key="2">
    <source>
        <dbReference type="EMBL" id="GAQ63990.1"/>
    </source>
</evidence>
<protein>
    <submittedName>
        <fullName evidence="2">Uncharacterized protein</fullName>
    </submittedName>
</protein>
<sequence>MLRGVAIIGTLLTNIWIFAIGSGGDPVYLLGKSEEFLGPLSNAISNGKFLGLLSILFGVGMAIQFESAVRNGRLLWG</sequence>
<name>A0A100JQS6_STRSC</name>
<reference evidence="3" key="1">
    <citation type="submission" date="2015-11" db="EMBL/GenBank/DDBJ databases">
        <authorList>
            <consortium name="Cross-ministerial Strategic Innovation Promotion Program (SIP) consortium"/>
            <person name="Tomihama T."/>
            <person name="Ikenaga M."/>
            <person name="Sakai M."/>
            <person name="Okubo T."/>
            <person name="Ikeda S."/>
        </authorList>
    </citation>
    <scope>NUCLEOTIDE SEQUENCE [LARGE SCALE GENOMIC DNA]</scope>
    <source>
        <strain evidence="3">S58</strain>
    </source>
</reference>
<keyword evidence="1" id="KW-1133">Transmembrane helix</keyword>
<evidence type="ECO:0000256" key="1">
    <source>
        <dbReference type="SAM" id="Phobius"/>
    </source>
</evidence>
<feature type="transmembrane region" description="Helical" evidence="1">
    <location>
        <begin position="49"/>
        <end position="69"/>
    </location>
</feature>
<keyword evidence="1" id="KW-0812">Transmembrane</keyword>
<proteinExistence type="predicted"/>
<feature type="transmembrane region" description="Helical" evidence="1">
    <location>
        <begin position="7"/>
        <end position="29"/>
    </location>
</feature>
<comment type="caution">
    <text evidence="2">The sequence shown here is derived from an EMBL/GenBank/DDBJ whole genome shotgun (WGS) entry which is preliminary data.</text>
</comment>
<reference evidence="3" key="3">
    <citation type="submission" date="2016-02" db="EMBL/GenBank/DDBJ databases">
        <title>Draft genome of pathogenic Streptomyces sp. in Japan.</title>
        <authorList>
            <person name="Tomihama T."/>
            <person name="Ikenaga M."/>
            <person name="Sakai M."/>
            <person name="Okubo T."/>
            <person name="Ikeda S."/>
        </authorList>
    </citation>
    <scope>NUCLEOTIDE SEQUENCE [LARGE SCALE GENOMIC DNA]</scope>
    <source>
        <strain evidence="3">S58</strain>
    </source>
</reference>
<dbReference type="AlphaFoldDB" id="A0A100JQS6"/>
<organism evidence="2 3">
    <name type="scientific">Streptomyces scabiei</name>
    <dbReference type="NCBI Taxonomy" id="1930"/>
    <lineage>
        <taxon>Bacteria</taxon>
        <taxon>Bacillati</taxon>
        <taxon>Actinomycetota</taxon>
        <taxon>Actinomycetes</taxon>
        <taxon>Kitasatosporales</taxon>
        <taxon>Streptomycetaceae</taxon>
        <taxon>Streptomyces</taxon>
    </lineage>
</organism>
<dbReference type="EMBL" id="BCMM01000020">
    <property type="protein sequence ID" value="GAQ63990.1"/>
    <property type="molecule type" value="Genomic_DNA"/>
</dbReference>
<keyword evidence="1" id="KW-0472">Membrane</keyword>
<evidence type="ECO:0000313" key="3">
    <source>
        <dbReference type="Proteomes" id="UP000067448"/>
    </source>
</evidence>
<gene>
    <name evidence="2" type="ORF">SsS58_04378</name>
</gene>
<dbReference type="Proteomes" id="UP000067448">
    <property type="component" value="Unassembled WGS sequence"/>
</dbReference>
<accession>A0A100JQS6</accession>